<organism evidence="1 2">
    <name type="scientific">Niastella populi</name>
    <dbReference type="NCBI Taxonomy" id="550983"/>
    <lineage>
        <taxon>Bacteria</taxon>
        <taxon>Pseudomonadati</taxon>
        <taxon>Bacteroidota</taxon>
        <taxon>Chitinophagia</taxon>
        <taxon>Chitinophagales</taxon>
        <taxon>Chitinophagaceae</taxon>
        <taxon>Niastella</taxon>
    </lineage>
</organism>
<proteinExistence type="predicted"/>
<gene>
    <name evidence="1" type="ORF">A4R26_16995</name>
</gene>
<keyword evidence="2" id="KW-1185">Reference proteome</keyword>
<dbReference type="Pfam" id="PF08922">
    <property type="entry name" value="DUF1905"/>
    <property type="match status" value="1"/>
</dbReference>
<dbReference type="InterPro" id="IPR037079">
    <property type="entry name" value="AF2212/PG0164-like_sf"/>
</dbReference>
<dbReference type="Pfam" id="PF13376">
    <property type="entry name" value="OmdA"/>
    <property type="match status" value="1"/>
</dbReference>
<accession>A0A1V9FZB6</accession>
<comment type="caution">
    <text evidence="1">The sequence shown here is derived from an EMBL/GenBank/DDBJ whole genome shotgun (WGS) entry which is preliminary data.</text>
</comment>
<dbReference type="AlphaFoldDB" id="A0A1V9FZB6"/>
<evidence type="ECO:0000313" key="1">
    <source>
        <dbReference type="EMBL" id="OQP63667.1"/>
    </source>
</evidence>
<dbReference type="EMBL" id="LWBP01000100">
    <property type="protein sequence ID" value="OQP63667.1"/>
    <property type="molecule type" value="Genomic_DNA"/>
</dbReference>
<dbReference type="RefSeq" id="WP_081163745.1">
    <property type="nucleotide sequence ID" value="NZ_LWBP01000100.1"/>
</dbReference>
<name>A0A1V9FZB6_9BACT</name>
<evidence type="ECO:0008006" key="3">
    <source>
        <dbReference type="Google" id="ProtNLM"/>
    </source>
</evidence>
<dbReference type="InterPro" id="IPR015018">
    <property type="entry name" value="DUF1905"/>
</dbReference>
<protein>
    <recommendedName>
        <fullName evidence="3">DUF1905 domain-containing protein</fullName>
    </recommendedName>
</protein>
<dbReference type="SUPFAM" id="SSF141694">
    <property type="entry name" value="AF2212/PG0164-like"/>
    <property type="match status" value="1"/>
</dbReference>
<dbReference type="Gene3D" id="2.40.30.100">
    <property type="entry name" value="AF2212/PG0164-like"/>
    <property type="match status" value="1"/>
</dbReference>
<dbReference type="OrthoDB" id="2243618at2"/>
<reference evidence="2" key="1">
    <citation type="submission" date="2016-04" db="EMBL/GenBank/DDBJ databases">
        <authorList>
            <person name="Chen L."/>
            <person name="Zhuang W."/>
            <person name="Wang G."/>
        </authorList>
    </citation>
    <scope>NUCLEOTIDE SEQUENCE [LARGE SCALE GENOMIC DNA]</scope>
    <source>
        <strain evidence="2">208</strain>
    </source>
</reference>
<dbReference type="Proteomes" id="UP000192276">
    <property type="component" value="Unassembled WGS sequence"/>
</dbReference>
<sequence>MRAFEAELKIIGINPYVSVPEKVLASIFKQAGKDKGTIPIKGTVNKVPYTQTLVKYAGEWRLYVNTKMLKDSPKKIGTTLKVTAAFDGADRTIAPHPKLTAALNKNKKARSVFDKLRPSLQLEIIRYIAHLKTEASIDKNVVKAIDFLLGKERFVGRDKP</sequence>
<evidence type="ECO:0000313" key="2">
    <source>
        <dbReference type="Proteomes" id="UP000192276"/>
    </source>
</evidence>